<name>A0A1M5Q8N7_9ALTE</name>
<dbReference type="GO" id="GO:0003887">
    <property type="term" value="F:DNA-directed DNA polymerase activity"/>
    <property type="evidence" value="ECO:0007669"/>
    <property type="project" value="UniProtKB-KW"/>
</dbReference>
<comment type="catalytic activity">
    <reaction evidence="3">
        <text>DNA(n) + a 2'-deoxyribonucleoside 5'-triphosphate = DNA(n+1) + diphosphate</text>
        <dbReference type="Rhea" id="RHEA:22508"/>
        <dbReference type="Rhea" id="RHEA-COMP:17339"/>
        <dbReference type="Rhea" id="RHEA-COMP:17340"/>
        <dbReference type="ChEBI" id="CHEBI:33019"/>
        <dbReference type="ChEBI" id="CHEBI:61560"/>
        <dbReference type="ChEBI" id="CHEBI:173112"/>
        <dbReference type="EC" id="2.7.7.7"/>
    </reaction>
</comment>
<keyword evidence="2" id="KW-0808">Transferase</keyword>
<dbReference type="RefSeq" id="WP_073324718.1">
    <property type="nucleotide sequence ID" value="NZ_FQWD01000006.1"/>
</dbReference>
<sequence>MITEAASEHLLPWLVSTRQALMQRFLQHSLHHGLLLSGPEGIGKRQLANALMKGLLCLQPSEQGECGQCQSCKLVSAGTHPDHHVLESEKQLGVDAIRSGIAKLNSTAQIGRHKVLLIPVADKMTEAASNALLKTLEEPTDNTYLILITSNLNALLPTILSRCEKHQLALPSVSQSLNWLATQGDFDVTEALLQAYGNAPLRVLSALQDEAGLSYREFTDGLADMLSGKADITAIAAKWQGSAELVIDWCQQYYHDQYRAQLRSSDFERYQQCIGFARRAQHPGINKTLLLTQLFSQLIQQ</sequence>
<dbReference type="InterPro" id="IPR027417">
    <property type="entry name" value="P-loop_NTPase"/>
</dbReference>
<dbReference type="SUPFAM" id="SSF52540">
    <property type="entry name" value="P-loop containing nucleoside triphosphate hydrolases"/>
    <property type="match status" value="1"/>
</dbReference>
<dbReference type="GO" id="GO:0009360">
    <property type="term" value="C:DNA polymerase III complex"/>
    <property type="evidence" value="ECO:0007669"/>
    <property type="project" value="TreeGrafter"/>
</dbReference>
<dbReference type="GO" id="GO:0006261">
    <property type="term" value="P:DNA-templated DNA replication"/>
    <property type="evidence" value="ECO:0007669"/>
    <property type="project" value="TreeGrafter"/>
</dbReference>
<reference evidence="5" key="1">
    <citation type="submission" date="2016-11" db="EMBL/GenBank/DDBJ databases">
        <authorList>
            <person name="Varghese N."/>
            <person name="Submissions S."/>
        </authorList>
    </citation>
    <scope>NUCLEOTIDE SEQUENCE [LARGE SCALE GENOMIC DNA]</scope>
    <source>
        <strain evidence="5">CGMCC 1.8995</strain>
    </source>
</reference>
<organism evidence="4 5">
    <name type="scientific">Marisediminitalea aggregata</name>
    <dbReference type="NCBI Taxonomy" id="634436"/>
    <lineage>
        <taxon>Bacteria</taxon>
        <taxon>Pseudomonadati</taxon>
        <taxon>Pseudomonadota</taxon>
        <taxon>Gammaproteobacteria</taxon>
        <taxon>Alteromonadales</taxon>
        <taxon>Alteromonadaceae</taxon>
        <taxon>Marisediminitalea</taxon>
    </lineage>
</organism>
<proteinExistence type="predicted"/>
<dbReference type="AlphaFoldDB" id="A0A1M5Q8N7"/>
<accession>A0A1M5Q8N7</accession>
<dbReference type="EC" id="2.7.7.7" evidence="1"/>
<dbReference type="Proteomes" id="UP000184520">
    <property type="component" value="Unassembled WGS sequence"/>
</dbReference>
<protein>
    <recommendedName>
        <fullName evidence="1">DNA-directed DNA polymerase</fullName>
        <ecNumber evidence="1">2.7.7.7</ecNumber>
    </recommendedName>
</protein>
<dbReference type="STRING" id="634436.SAMN05216361_3777"/>
<gene>
    <name evidence="4" type="ORF">SAMN05216361_3777</name>
</gene>
<evidence type="ECO:0000256" key="2">
    <source>
        <dbReference type="ARBA" id="ARBA00022932"/>
    </source>
</evidence>
<dbReference type="Gene3D" id="3.40.50.300">
    <property type="entry name" value="P-loop containing nucleotide triphosphate hydrolases"/>
    <property type="match status" value="1"/>
</dbReference>
<keyword evidence="2" id="KW-0239">DNA-directed DNA polymerase</keyword>
<dbReference type="InterPro" id="IPR004622">
    <property type="entry name" value="DNA_pol_HolB"/>
</dbReference>
<keyword evidence="2" id="KW-0548">Nucleotidyltransferase</keyword>
<evidence type="ECO:0000313" key="4">
    <source>
        <dbReference type="EMBL" id="SHH10149.1"/>
    </source>
</evidence>
<dbReference type="Pfam" id="PF13177">
    <property type="entry name" value="DNA_pol3_delta2"/>
    <property type="match status" value="1"/>
</dbReference>
<evidence type="ECO:0000256" key="3">
    <source>
        <dbReference type="ARBA" id="ARBA00049244"/>
    </source>
</evidence>
<dbReference type="EMBL" id="FQWD01000006">
    <property type="protein sequence ID" value="SHH10149.1"/>
    <property type="molecule type" value="Genomic_DNA"/>
</dbReference>
<evidence type="ECO:0000313" key="5">
    <source>
        <dbReference type="Proteomes" id="UP000184520"/>
    </source>
</evidence>
<dbReference type="NCBIfam" id="TIGR00678">
    <property type="entry name" value="holB"/>
    <property type="match status" value="1"/>
</dbReference>
<dbReference type="InterPro" id="IPR050238">
    <property type="entry name" value="DNA_Rep/Repair_Clamp_Loader"/>
</dbReference>
<dbReference type="PANTHER" id="PTHR11669">
    <property type="entry name" value="REPLICATION FACTOR C / DNA POLYMERASE III GAMMA-TAU SUBUNIT"/>
    <property type="match status" value="1"/>
</dbReference>
<keyword evidence="5" id="KW-1185">Reference proteome</keyword>
<dbReference type="OrthoDB" id="9811073at2"/>
<dbReference type="GO" id="GO:0008408">
    <property type="term" value="F:3'-5' exonuclease activity"/>
    <property type="evidence" value="ECO:0007669"/>
    <property type="project" value="InterPro"/>
</dbReference>
<evidence type="ECO:0000256" key="1">
    <source>
        <dbReference type="ARBA" id="ARBA00012417"/>
    </source>
</evidence>
<dbReference type="PANTHER" id="PTHR11669:SF8">
    <property type="entry name" value="DNA POLYMERASE III SUBUNIT DELTA"/>
    <property type="match status" value="1"/>
</dbReference>